<name>A0A1R4HFK2_9GAMM</name>
<dbReference type="Proteomes" id="UP000195442">
    <property type="component" value="Unassembled WGS sequence"/>
</dbReference>
<gene>
    <name evidence="1" type="ORF">CRENPOLYSF2_450002</name>
</gene>
<protein>
    <submittedName>
        <fullName evidence="1">Uncharacterized protein</fullName>
    </submittedName>
</protein>
<dbReference type="EMBL" id="FUKJ01000390">
    <property type="protein sequence ID" value="SJM95003.1"/>
    <property type="molecule type" value="Genomic_DNA"/>
</dbReference>
<evidence type="ECO:0000313" key="1">
    <source>
        <dbReference type="EMBL" id="SJM95003.1"/>
    </source>
</evidence>
<evidence type="ECO:0000313" key="2">
    <source>
        <dbReference type="Proteomes" id="UP000195442"/>
    </source>
</evidence>
<proteinExistence type="predicted"/>
<reference evidence="2" key="1">
    <citation type="submission" date="2017-02" db="EMBL/GenBank/DDBJ databases">
        <authorList>
            <person name="Daims H."/>
        </authorList>
    </citation>
    <scope>NUCLEOTIDE SEQUENCE [LARGE SCALE GENOMIC DNA]</scope>
</reference>
<keyword evidence="2" id="KW-1185">Reference proteome</keyword>
<accession>A0A1R4HFK2</accession>
<dbReference type="AlphaFoldDB" id="A0A1R4HFK2"/>
<sequence length="47" mass="5107">MAVNFPKHPCSVNKPKKLSLAVELTHPSTTIKTAKNFIVLAHKHATG</sequence>
<organism evidence="1 2">
    <name type="scientific">Crenothrix polyspora</name>
    <dbReference type="NCBI Taxonomy" id="360316"/>
    <lineage>
        <taxon>Bacteria</taxon>
        <taxon>Pseudomonadati</taxon>
        <taxon>Pseudomonadota</taxon>
        <taxon>Gammaproteobacteria</taxon>
        <taxon>Methylococcales</taxon>
        <taxon>Crenotrichaceae</taxon>
        <taxon>Crenothrix</taxon>
    </lineage>
</organism>